<dbReference type="InterPro" id="IPR012677">
    <property type="entry name" value="Nucleotide-bd_a/b_plait_sf"/>
</dbReference>
<name>A0A9P6RDR8_9FUNG</name>
<comment type="caution">
    <text evidence="6">The sequence shown here is derived from an EMBL/GenBank/DDBJ whole genome shotgun (WGS) entry which is preliminary data.</text>
</comment>
<evidence type="ECO:0000313" key="6">
    <source>
        <dbReference type="EMBL" id="KAG0318168.1"/>
    </source>
</evidence>
<dbReference type="OrthoDB" id="410044at2759"/>
<dbReference type="GO" id="GO:0003723">
    <property type="term" value="F:RNA binding"/>
    <property type="evidence" value="ECO:0007669"/>
    <property type="project" value="UniProtKB-UniRule"/>
</dbReference>
<dbReference type="SMART" id="SM00360">
    <property type="entry name" value="RRM"/>
    <property type="match status" value="3"/>
</dbReference>
<dbReference type="PANTHER" id="PTHR24012">
    <property type="entry name" value="RNA BINDING PROTEIN"/>
    <property type="match status" value="1"/>
</dbReference>
<evidence type="ECO:0000313" key="7">
    <source>
        <dbReference type="Proteomes" id="UP000738325"/>
    </source>
</evidence>
<gene>
    <name evidence="6" type="ORF">BGZ99_005834</name>
</gene>
<reference evidence="6" key="1">
    <citation type="journal article" date="2020" name="Fungal Divers.">
        <title>Resolving the Mortierellaceae phylogeny through synthesis of multi-gene phylogenetics and phylogenomics.</title>
        <authorList>
            <person name="Vandepol N."/>
            <person name="Liber J."/>
            <person name="Desiro A."/>
            <person name="Na H."/>
            <person name="Kennedy M."/>
            <person name="Barry K."/>
            <person name="Grigoriev I.V."/>
            <person name="Miller A.N."/>
            <person name="O'Donnell K."/>
            <person name="Stajich J.E."/>
            <person name="Bonito G."/>
        </authorList>
    </citation>
    <scope>NUCLEOTIDE SEQUENCE</scope>
    <source>
        <strain evidence="6">REB-010B</strain>
    </source>
</reference>
<evidence type="ECO:0000256" key="4">
    <source>
        <dbReference type="SAM" id="MobiDB-lite"/>
    </source>
</evidence>
<dbReference type="SMART" id="SM00361">
    <property type="entry name" value="RRM_1"/>
    <property type="match status" value="2"/>
</dbReference>
<feature type="region of interest" description="Disordered" evidence="4">
    <location>
        <begin position="605"/>
        <end position="674"/>
    </location>
</feature>
<sequence>MSIAFVIGKMTERKVSREPASVAPPPSSPSPPMPTSASDDEQRYAFDKPCMPSQRCDNPKSRRLPTGTKASGPVSSDDLLGEAIYSMQIQRDYPLHRARSLDDIHEQGLRERVSITVHEEDEPQQEQRQQTVLEASEEDWDQIQEDEEHPDQTSRGEPQACLFVASLAASRTDVELVESVTEHFKKWGPLLNVKVLKDWMQRPYSFVQFEVIEDAQRAMAEAQNTIIDGRHIRIEQARVNRTLFILRFSRTTTERDIIIVLEQFGPVENVSIFHDIGPGRNKRYAFAKFAYRDDAIRAYMSLRNNSKWTVEWAPNLSGQDQIEKESVFVGQLNPELVTEAALYERFEVCGTIQNVHLVKRNKPGTSKPTAFAFVEFDDEQSAKRAIEQVNNSLFLGTTIRVQHREASEYRMQRQNAAIQAARWLNMSHAAVRSEMGLPAPPVHTADYSGGYQQYRGPSVGRAPMYYTAYYAYPAANMPVVAQGFDPRSQSRAMYVLPSSASRGTLMAHDPGQGYYQGGAGYGSQAAHQVSVDMFSLGLTTSVEQYGAAHESNSAQQGYDYRAYMHSSEGLYIPHAGPARVYMYDQGHAVAAVGSVSSISASAASSIPQASGAPPVNPMWHPPARPGGNATKRAGSDASHPHARCAPAPQGRVSETGSSSARRSPSVDSRGQPRK</sequence>
<feature type="region of interest" description="Disordered" evidence="4">
    <location>
        <begin position="115"/>
        <end position="137"/>
    </location>
</feature>
<dbReference type="EMBL" id="JAAAIP010000386">
    <property type="protein sequence ID" value="KAG0318168.1"/>
    <property type="molecule type" value="Genomic_DNA"/>
</dbReference>
<organism evidence="6 7">
    <name type="scientific">Dissophora globulifera</name>
    <dbReference type="NCBI Taxonomy" id="979702"/>
    <lineage>
        <taxon>Eukaryota</taxon>
        <taxon>Fungi</taxon>
        <taxon>Fungi incertae sedis</taxon>
        <taxon>Mucoromycota</taxon>
        <taxon>Mortierellomycotina</taxon>
        <taxon>Mortierellomycetes</taxon>
        <taxon>Mortierellales</taxon>
        <taxon>Mortierellaceae</taxon>
        <taxon>Dissophora</taxon>
    </lineage>
</organism>
<feature type="region of interest" description="Disordered" evidence="4">
    <location>
        <begin position="1"/>
        <end position="77"/>
    </location>
</feature>
<dbReference type="Proteomes" id="UP000738325">
    <property type="component" value="Unassembled WGS sequence"/>
</dbReference>
<keyword evidence="1" id="KW-0677">Repeat</keyword>
<dbReference type="Gene3D" id="3.30.70.330">
    <property type="match status" value="3"/>
</dbReference>
<evidence type="ECO:0000256" key="3">
    <source>
        <dbReference type="PROSITE-ProRule" id="PRU00176"/>
    </source>
</evidence>
<protein>
    <recommendedName>
        <fullName evidence="5">RRM domain-containing protein</fullName>
    </recommendedName>
</protein>
<dbReference type="SUPFAM" id="SSF54928">
    <property type="entry name" value="RNA-binding domain, RBD"/>
    <property type="match status" value="2"/>
</dbReference>
<feature type="compositionally biased region" description="Pro residues" evidence="4">
    <location>
        <begin position="614"/>
        <end position="624"/>
    </location>
</feature>
<dbReference type="InterPro" id="IPR003954">
    <property type="entry name" value="RRM_euk-type"/>
</dbReference>
<dbReference type="CDD" id="cd00590">
    <property type="entry name" value="RRM_SF"/>
    <property type="match status" value="1"/>
</dbReference>
<feature type="domain" description="RRM" evidence="5">
    <location>
        <begin position="160"/>
        <end position="239"/>
    </location>
</feature>
<proteinExistence type="predicted"/>
<accession>A0A9P6RDR8</accession>
<dbReference type="InterPro" id="IPR035979">
    <property type="entry name" value="RBD_domain_sf"/>
</dbReference>
<dbReference type="CDD" id="cd12453">
    <property type="entry name" value="RRM1_RIM4_like"/>
    <property type="match status" value="1"/>
</dbReference>
<keyword evidence="2 3" id="KW-0694">RNA-binding</keyword>
<dbReference type="InterPro" id="IPR000504">
    <property type="entry name" value="RRM_dom"/>
</dbReference>
<dbReference type="InterPro" id="IPR034352">
    <property type="entry name" value="Rim4_RRM1"/>
</dbReference>
<feature type="compositionally biased region" description="Low complexity" evidence="4">
    <location>
        <begin position="653"/>
        <end position="674"/>
    </location>
</feature>
<feature type="domain" description="RRM" evidence="5">
    <location>
        <begin position="325"/>
        <end position="406"/>
    </location>
</feature>
<keyword evidence="7" id="KW-1185">Reference proteome</keyword>
<feature type="compositionally biased region" description="Pro residues" evidence="4">
    <location>
        <begin position="22"/>
        <end position="34"/>
    </location>
</feature>
<evidence type="ECO:0000259" key="5">
    <source>
        <dbReference type="PROSITE" id="PS50102"/>
    </source>
</evidence>
<dbReference type="Pfam" id="PF00076">
    <property type="entry name" value="RRM_1"/>
    <property type="match status" value="3"/>
</dbReference>
<dbReference type="AlphaFoldDB" id="A0A9P6RDR8"/>
<evidence type="ECO:0000256" key="2">
    <source>
        <dbReference type="ARBA" id="ARBA00022884"/>
    </source>
</evidence>
<dbReference type="PROSITE" id="PS50102">
    <property type="entry name" value="RRM"/>
    <property type="match status" value="3"/>
</dbReference>
<feature type="domain" description="RRM" evidence="5">
    <location>
        <begin position="241"/>
        <end position="315"/>
    </location>
</feature>
<evidence type="ECO:0000256" key="1">
    <source>
        <dbReference type="ARBA" id="ARBA00022737"/>
    </source>
</evidence>